<dbReference type="PANTHER" id="PTHR46579">
    <property type="entry name" value="F5/8 TYPE C DOMAIN-CONTAINING PROTEIN-RELATED"/>
    <property type="match status" value="1"/>
</dbReference>
<protein>
    <submittedName>
        <fullName evidence="1">Uncharacterized protein</fullName>
    </submittedName>
</protein>
<organism evidence="1 2">
    <name type="scientific">Trichogramma kaykai</name>
    <dbReference type="NCBI Taxonomy" id="54128"/>
    <lineage>
        <taxon>Eukaryota</taxon>
        <taxon>Metazoa</taxon>
        <taxon>Ecdysozoa</taxon>
        <taxon>Arthropoda</taxon>
        <taxon>Hexapoda</taxon>
        <taxon>Insecta</taxon>
        <taxon>Pterygota</taxon>
        <taxon>Neoptera</taxon>
        <taxon>Endopterygota</taxon>
        <taxon>Hymenoptera</taxon>
        <taxon>Apocrita</taxon>
        <taxon>Proctotrupomorpha</taxon>
        <taxon>Chalcidoidea</taxon>
        <taxon>Trichogrammatidae</taxon>
        <taxon>Trichogramma</taxon>
    </lineage>
</organism>
<keyword evidence="2" id="KW-1185">Reference proteome</keyword>
<dbReference type="Proteomes" id="UP001627154">
    <property type="component" value="Unassembled WGS sequence"/>
</dbReference>
<comment type="caution">
    <text evidence="1">The sequence shown here is derived from an EMBL/GenBank/DDBJ whole genome shotgun (WGS) entry which is preliminary data.</text>
</comment>
<dbReference type="AlphaFoldDB" id="A0ABD2W2I8"/>
<proteinExistence type="predicted"/>
<name>A0ABD2W2I8_9HYME</name>
<dbReference type="PANTHER" id="PTHR46579:SF1">
    <property type="entry name" value="F5_8 TYPE C DOMAIN-CONTAINING PROTEIN"/>
    <property type="match status" value="1"/>
</dbReference>
<accession>A0ABD2W2I8</accession>
<reference evidence="1 2" key="1">
    <citation type="journal article" date="2024" name="bioRxiv">
        <title>A reference genome for Trichogramma kaykai: A tiny desert-dwelling parasitoid wasp with competing sex-ratio distorters.</title>
        <authorList>
            <person name="Culotta J."/>
            <person name="Lindsey A.R."/>
        </authorList>
    </citation>
    <scope>NUCLEOTIDE SEQUENCE [LARGE SCALE GENOMIC DNA]</scope>
    <source>
        <strain evidence="1 2">KSX58</strain>
    </source>
</reference>
<sequence length="331" mass="38594">MDEPVPKRSVNDTLLHMELSVDSGVPVYGVLKKSVLIELNNFNIISGFVPDSMHSIDLGIAKQFIKYWVDSKNMPYCVHDFEVQSIDTIMKDIKVPCKLTRYSRSIRDRSCWKAREHENWVLYYSTIVLLQIPRLGNYVQHWSYLVKAYYILLLDNISFEQVCEADHLLQLFVALTQYYYSTSAMTFNVHQLLHLSQSVINWGPLWTHFGFGFENGNGKIVRQVKAAKGVVHQICRNIGMSRSELVLKKFLKETDPNSVILDYTEYLESKECWKTERTNMSRYFGKGKRPTVRWIRELNLSDSAFVYQKMIQNESLLDFIVLSSTELMILN</sequence>
<evidence type="ECO:0000313" key="2">
    <source>
        <dbReference type="Proteomes" id="UP001627154"/>
    </source>
</evidence>
<evidence type="ECO:0000313" key="1">
    <source>
        <dbReference type="EMBL" id="KAL3386971.1"/>
    </source>
</evidence>
<dbReference type="EMBL" id="JBJJXI010000141">
    <property type="protein sequence ID" value="KAL3386971.1"/>
    <property type="molecule type" value="Genomic_DNA"/>
</dbReference>
<gene>
    <name evidence="1" type="ORF">TKK_017552</name>
</gene>